<feature type="transmembrane region" description="Helical" evidence="4">
    <location>
        <begin position="91"/>
        <end position="112"/>
    </location>
</feature>
<organism evidence="6 7">
    <name type="scientific">Tatumella morbirosei</name>
    <dbReference type="NCBI Taxonomy" id="642227"/>
    <lineage>
        <taxon>Bacteria</taxon>
        <taxon>Pseudomonadati</taxon>
        <taxon>Pseudomonadota</taxon>
        <taxon>Gammaproteobacteria</taxon>
        <taxon>Enterobacterales</taxon>
        <taxon>Erwiniaceae</taxon>
        <taxon>Tatumella</taxon>
    </lineage>
</organism>
<feature type="transmembrane region" description="Helical" evidence="4">
    <location>
        <begin position="6"/>
        <end position="29"/>
    </location>
</feature>
<evidence type="ECO:0000313" key="7">
    <source>
        <dbReference type="Proteomes" id="UP000029577"/>
    </source>
</evidence>
<dbReference type="PANTHER" id="PTHR45138">
    <property type="entry name" value="REGULATORY COMPONENTS OF SENSORY TRANSDUCTION SYSTEM"/>
    <property type="match status" value="1"/>
</dbReference>
<proteinExistence type="predicted"/>
<dbReference type="STRING" id="642227.HA49_11340"/>
<feature type="transmembrane region" description="Helical" evidence="4">
    <location>
        <begin position="118"/>
        <end position="135"/>
    </location>
</feature>
<dbReference type="SUPFAM" id="SSF55073">
    <property type="entry name" value="Nucleotide cyclase"/>
    <property type="match status" value="1"/>
</dbReference>
<dbReference type="GO" id="GO:0043709">
    <property type="term" value="P:cell adhesion involved in single-species biofilm formation"/>
    <property type="evidence" value="ECO:0007669"/>
    <property type="project" value="TreeGrafter"/>
</dbReference>
<keyword evidence="7" id="KW-1185">Reference proteome</keyword>
<name>A0A095T8F1_9GAMM</name>
<dbReference type="InterPro" id="IPR043128">
    <property type="entry name" value="Rev_trsase/Diguanyl_cyclase"/>
</dbReference>
<feature type="domain" description="GGDEF" evidence="5">
    <location>
        <begin position="248"/>
        <end position="379"/>
    </location>
</feature>
<comment type="caution">
    <text evidence="6">The sequence shown here is derived from an EMBL/GenBank/DDBJ whole genome shotgun (WGS) entry which is preliminary data.</text>
</comment>
<dbReference type="OrthoDB" id="9812260at2"/>
<dbReference type="InterPro" id="IPR029787">
    <property type="entry name" value="Nucleotide_cyclase"/>
</dbReference>
<dbReference type="GO" id="GO:1902201">
    <property type="term" value="P:negative regulation of bacterial-type flagellum-dependent cell motility"/>
    <property type="evidence" value="ECO:0007669"/>
    <property type="project" value="TreeGrafter"/>
</dbReference>
<gene>
    <name evidence="6" type="ORF">HA49_11340</name>
</gene>
<evidence type="ECO:0000259" key="5">
    <source>
        <dbReference type="PROSITE" id="PS50887"/>
    </source>
</evidence>
<dbReference type="CDD" id="cd01949">
    <property type="entry name" value="GGDEF"/>
    <property type="match status" value="1"/>
</dbReference>
<dbReference type="InterPro" id="IPR000160">
    <property type="entry name" value="GGDEF_dom"/>
</dbReference>
<evidence type="ECO:0000313" key="6">
    <source>
        <dbReference type="EMBL" id="KGD72814.1"/>
    </source>
</evidence>
<evidence type="ECO:0000256" key="3">
    <source>
        <dbReference type="ARBA" id="ARBA00034247"/>
    </source>
</evidence>
<evidence type="ECO:0000256" key="1">
    <source>
        <dbReference type="ARBA" id="ARBA00004665"/>
    </source>
</evidence>
<comment type="catalytic activity">
    <reaction evidence="3">
        <text>2 GTP = 3',3'-c-di-GMP + 2 diphosphate</text>
        <dbReference type="Rhea" id="RHEA:24898"/>
        <dbReference type="ChEBI" id="CHEBI:33019"/>
        <dbReference type="ChEBI" id="CHEBI:37565"/>
        <dbReference type="ChEBI" id="CHEBI:58805"/>
        <dbReference type="EC" id="2.7.7.65"/>
    </reaction>
</comment>
<dbReference type="PANTHER" id="PTHR45138:SF9">
    <property type="entry name" value="DIGUANYLATE CYCLASE DGCM-RELATED"/>
    <property type="match status" value="1"/>
</dbReference>
<feature type="transmembrane region" description="Helical" evidence="4">
    <location>
        <begin position="147"/>
        <end position="168"/>
    </location>
</feature>
<protein>
    <recommendedName>
        <fullName evidence="2">diguanylate cyclase</fullName>
        <ecNumber evidence="2">2.7.7.65</ecNumber>
    </recommendedName>
</protein>
<dbReference type="Gene3D" id="3.30.70.270">
    <property type="match status" value="1"/>
</dbReference>
<dbReference type="GO" id="GO:0052621">
    <property type="term" value="F:diguanylate cyclase activity"/>
    <property type="evidence" value="ECO:0007669"/>
    <property type="project" value="UniProtKB-EC"/>
</dbReference>
<dbReference type="Pfam" id="PF00990">
    <property type="entry name" value="GGDEF"/>
    <property type="match status" value="1"/>
</dbReference>
<dbReference type="EC" id="2.7.7.65" evidence="2"/>
<dbReference type="Proteomes" id="UP000029577">
    <property type="component" value="Unassembled WGS sequence"/>
</dbReference>
<feature type="transmembrane region" description="Helical" evidence="4">
    <location>
        <begin position="61"/>
        <end position="79"/>
    </location>
</feature>
<dbReference type="AlphaFoldDB" id="A0A095T8F1"/>
<keyword evidence="4" id="KW-0812">Transmembrane</keyword>
<dbReference type="RefSeq" id="WP_038020497.1">
    <property type="nucleotide sequence ID" value="NZ_JPKR02000003.1"/>
</dbReference>
<dbReference type="NCBIfam" id="TIGR00254">
    <property type="entry name" value="GGDEF"/>
    <property type="match status" value="1"/>
</dbReference>
<dbReference type="eggNOG" id="COG3706">
    <property type="taxonomic scope" value="Bacteria"/>
</dbReference>
<dbReference type="EMBL" id="JPKR02000003">
    <property type="protein sequence ID" value="KGD72814.1"/>
    <property type="molecule type" value="Genomic_DNA"/>
</dbReference>
<evidence type="ECO:0000256" key="2">
    <source>
        <dbReference type="ARBA" id="ARBA00012528"/>
    </source>
</evidence>
<feature type="transmembrane region" description="Helical" evidence="4">
    <location>
        <begin position="36"/>
        <end position="55"/>
    </location>
</feature>
<feature type="transmembrane region" description="Helical" evidence="4">
    <location>
        <begin position="188"/>
        <end position="208"/>
    </location>
</feature>
<comment type="pathway">
    <text evidence="1">Purine metabolism; 3',5'-cyclic di-GMP biosynthesis.</text>
</comment>
<dbReference type="SMART" id="SM00267">
    <property type="entry name" value="GGDEF"/>
    <property type="match status" value="1"/>
</dbReference>
<evidence type="ECO:0000256" key="4">
    <source>
        <dbReference type="SAM" id="Phobius"/>
    </source>
</evidence>
<dbReference type="PROSITE" id="PS50887">
    <property type="entry name" value="GGDEF"/>
    <property type="match status" value="1"/>
</dbReference>
<dbReference type="GO" id="GO:0005886">
    <property type="term" value="C:plasma membrane"/>
    <property type="evidence" value="ECO:0007669"/>
    <property type="project" value="TreeGrafter"/>
</dbReference>
<sequence>MLLDIYTLFICELYILGFLTIIYVFAWLGGKRQRELGYMALILAMTMSAVFLSSLRSKGYHFLPVVVSNTLLLLSYGLMVNIMRSLGERPVGYLWLSSCLLWPLFCLSPAFYHNLPSRIVTITLLCGLYSAAFFYELCRLRQIIKTTFWPAIVLVSIHLLFQFARLLFDQFVPDSRNGAIGGSHFSLYVILESILFIIGLSFTLLAMVNERSQMKLDRMSQIDPLTNTLNRRGLYLVAADIIRRSQQRPCTAIIFDLDHFKSINDTHGHFKGDEILLDFCRRVSEKIPPHLCFARLGGEEFAAIGLLNQQQAGELCEQIRQAAEQSLSSPIPYTVSIGFTTGSINDTRKPSLNSLLETADFALYQAKTSGRNRVCFQLFMTGV</sequence>
<reference evidence="6" key="1">
    <citation type="submission" date="2014-12" db="EMBL/GenBank/DDBJ databases">
        <title>The draft genome of the Tatumella morbirosei type strain, LMG23360T isolated from pineapple rot.</title>
        <authorList>
            <person name="Smits T.H."/>
            <person name="Palmer M."/>
            <person name="Venter S.N."/>
            <person name="Duffy B."/>
            <person name="Steenkamp E.T."/>
            <person name="Chan W.Y."/>
            <person name="Coutinho T.A."/>
            <person name="Coetzee M.P."/>
            <person name="De Maayer P."/>
        </authorList>
    </citation>
    <scope>NUCLEOTIDE SEQUENCE [LARGE SCALE GENOMIC DNA]</scope>
    <source>
        <strain evidence="6">LMG 23360</strain>
    </source>
</reference>
<accession>A0A095T8F1</accession>
<keyword evidence="4" id="KW-1133">Transmembrane helix</keyword>
<keyword evidence="4" id="KW-0472">Membrane</keyword>
<dbReference type="InterPro" id="IPR050469">
    <property type="entry name" value="Diguanylate_Cyclase"/>
</dbReference>